<organism evidence="3 4">
    <name type="scientific">Rhodotorula toruloides</name>
    <name type="common">Yeast</name>
    <name type="synonym">Rhodosporidium toruloides</name>
    <dbReference type="NCBI Taxonomy" id="5286"/>
    <lineage>
        <taxon>Eukaryota</taxon>
        <taxon>Fungi</taxon>
        <taxon>Dikarya</taxon>
        <taxon>Basidiomycota</taxon>
        <taxon>Pucciniomycotina</taxon>
        <taxon>Microbotryomycetes</taxon>
        <taxon>Sporidiobolales</taxon>
        <taxon>Sporidiobolaceae</taxon>
        <taxon>Rhodotorula</taxon>
    </lineage>
</organism>
<dbReference type="EMBL" id="CWKI01000006">
    <property type="protein sequence ID" value="CTR07740.1"/>
    <property type="molecule type" value="Genomic_DNA"/>
</dbReference>
<feature type="compositionally biased region" description="Basic residues" evidence="1">
    <location>
        <begin position="26"/>
        <end position="41"/>
    </location>
</feature>
<evidence type="ECO:0000313" key="4">
    <source>
        <dbReference type="Proteomes" id="UP000199069"/>
    </source>
</evidence>
<feature type="region of interest" description="Disordered" evidence="1">
    <location>
        <begin position="204"/>
        <end position="265"/>
    </location>
</feature>
<evidence type="ECO:0000256" key="1">
    <source>
        <dbReference type="SAM" id="MobiDB-lite"/>
    </source>
</evidence>
<feature type="compositionally biased region" description="Low complexity" evidence="1">
    <location>
        <begin position="204"/>
        <end position="241"/>
    </location>
</feature>
<proteinExistence type="predicted"/>
<name>A0A0K3CGR4_RHOTO</name>
<feature type="signal peptide" evidence="2">
    <location>
        <begin position="1"/>
        <end position="23"/>
    </location>
</feature>
<feature type="compositionally biased region" description="Polar residues" evidence="1">
    <location>
        <begin position="251"/>
        <end position="261"/>
    </location>
</feature>
<accession>A0A0K3CGR4</accession>
<gene>
    <name evidence="3" type="primary">FGENESH: predicted gene_6.523</name>
    <name evidence="3" type="ORF">BN2166_0036010</name>
</gene>
<dbReference type="AlphaFoldDB" id="A0A0K3CGR4"/>
<keyword evidence="4" id="KW-1185">Reference proteome</keyword>
<evidence type="ECO:0000313" key="3">
    <source>
        <dbReference type="EMBL" id="CTR07740.1"/>
    </source>
</evidence>
<dbReference type="CDD" id="cd22191">
    <property type="entry name" value="DPBB_RlpA_EXP_N-like"/>
    <property type="match status" value="1"/>
</dbReference>
<sequence>MLTHSLTLPLAVAASLLASSASAHPNHGHHNQVRHHHAHAHAKRAFVPVREALNARAVKGGRMQRKVRRGAQGAVLLAADSNSTSSSSDAGSTAKYSSTAIWWKEAGWVGSCGVTINEDDMVVALPLSVYPDVSTASPLCGSSVSDYTTFSKAAYVALEGNLDVGELPIEFVVDQSKVPAGSSSASTAETTAKNAKIANVNVKQTSSASSQAPSTTAPPKAQAVKTTAAPAPSSSASSLAEESGDDWVCDSTETGESATVTSKAAAPTADAAAAAASSKAAADAAWAASSSSSKAAADAAWAASSSSSAAAAAASSKAAAAAAASSKAAADAAWAASSSSSAAAAADDDSVPGFAPSLSTMLNNFGGDATAARQAYCGLEAIVTTPDGKSATLYVADAFDDTWVRTPSSLDIIYGAFAQLFGSQTSNKNDVVTGATWKFTGNRNPKYAYASTSSLS</sequence>
<dbReference type="Proteomes" id="UP000199069">
    <property type="component" value="Unassembled WGS sequence"/>
</dbReference>
<evidence type="ECO:0000256" key="2">
    <source>
        <dbReference type="SAM" id="SignalP"/>
    </source>
</evidence>
<feature type="chain" id="PRO_5005495173" evidence="2">
    <location>
        <begin position="24"/>
        <end position="456"/>
    </location>
</feature>
<reference evidence="3 4" key="1">
    <citation type="submission" date="2015-07" db="EMBL/GenBank/DDBJ databases">
        <authorList>
            <person name="Cajimat M.N.B."/>
            <person name="Milazzo M.L."/>
            <person name="Fulhorst C.F."/>
        </authorList>
    </citation>
    <scope>NUCLEOTIDE SEQUENCE [LARGE SCALE GENOMIC DNA]</scope>
    <source>
        <strain evidence="3">Single colony</strain>
    </source>
</reference>
<keyword evidence="2" id="KW-0732">Signal</keyword>
<feature type="region of interest" description="Disordered" evidence="1">
    <location>
        <begin position="22"/>
        <end position="41"/>
    </location>
</feature>
<protein>
    <submittedName>
        <fullName evidence="3">FGENESH: predicted gene_6.523 protein</fullName>
    </submittedName>
</protein>